<dbReference type="Proteomes" id="UP000305730">
    <property type="component" value="Unassembled WGS sequence"/>
</dbReference>
<dbReference type="Gene3D" id="2.170.130.10">
    <property type="entry name" value="TonB-dependent receptor, plug domain"/>
    <property type="match status" value="1"/>
</dbReference>
<evidence type="ECO:0000256" key="5">
    <source>
        <dbReference type="ARBA" id="ARBA00023077"/>
    </source>
</evidence>
<keyword evidence="15" id="KW-1185">Reference proteome</keyword>
<feature type="domain" description="TonB-dependent receptor plug" evidence="12">
    <location>
        <begin position="49"/>
        <end position="162"/>
    </location>
</feature>
<evidence type="ECO:0000256" key="7">
    <source>
        <dbReference type="ARBA" id="ARBA00023237"/>
    </source>
</evidence>
<dbReference type="PANTHER" id="PTHR47234">
    <property type="match status" value="1"/>
</dbReference>
<dbReference type="EMBL" id="PNCL01000019">
    <property type="protein sequence ID" value="TMP61018.1"/>
    <property type="molecule type" value="Genomic_DNA"/>
</dbReference>
<reference evidence="14" key="3">
    <citation type="submission" date="2019-09" db="EMBL/GenBank/DDBJ databases">
        <title>Co-occurence of chitin degradation, pigmentation and bioactivity in marine Pseudoalteromonas.</title>
        <authorList>
            <person name="Sonnenschein E.C."/>
            <person name="Bech P.K."/>
        </authorList>
    </citation>
    <scope>NUCLEOTIDE SEQUENCE</scope>
    <source>
        <strain evidence="14">S2231</strain>
        <strain evidence="13 15">S2233</strain>
    </source>
</reference>
<dbReference type="InterPro" id="IPR012910">
    <property type="entry name" value="Plug_dom"/>
</dbReference>
<dbReference type="SUPFAM" id="SSF56935">
    <property type="entry name" value="Porins"/>
    <property type="match status" value="1"/>
</dbReference>
<dbReference type="Proteomes" id="UP000307706">
    <property type="component" value="Unassembled WGS sequence"/>
</dbReference>
<comment type="caution">
    <text evidence="14">The sequence shown here is derived from an EMBL/GenBank/DDBJ whole genome shotgun (WGS) entry which is preliminary data.</text>
</comment>
<comment type="subcellular location">
    <subcellularLocation>
        <location evidence="1 8">Cell outer membrane</location>
        <topology evidence="1 8">Multi-pass membrane protein</topology>
    </subcellularLocation>
</comment>
<keyword evidence="14" id="KW-0675">Receptor</keyword>
<reference evidence="16" key="2">
    <citation type="submission" date="2019-06" db="EMBL/GenBank/DDBJ databases">
        <title>Co-occurence of chitin degradation, pigmentation and bioactivity in marine Pseudoalteromonas.</title>
        <authorList>
            <person name="Sonnenschein E.C."/>
            <person name="Bech P.K."/>
        </authorList>
    </citation>
    <scope>NUCLEOTIDE SEQUENCE [LARGE SCALE GENOMIC DNA]</scope>
    <source>
        <strain evidence="16">S2231</strain>
    </source>
</reference>
<evidence type="ECO:0000256" key="6">
    <source>
        <dbReference type="ARBA" id="ARBA00023136"/>
    </source>
</evidence>
<feature type="domain" description="TonB-dependent receptor-like beta-barrel" evidence="11">
    <location>
        <begin position="399"/>
        <end position="831"/>
    </location>
</feature>
<keyword evidence="4 8" id="KW-0812">Transmembrane</keyword>
<evidence type="ECO:0000259" key="12">
    <source>
        <dbReference type="Pfam" id="PF07715"/>
    </source>
</evidence>
<reference evidence="15 16" key="1">
    <citation type="submission" date="2017-12" db="EMBL/GenBank/DDBJ databases">
        <authorList>
            <person name="Paulsen S."/>
            <person name="Gram L.K."/>
        </authorList>
    </citation>
    <scope>NUCLEOTIDE SEQUENCE [LARGE SCALE GENOMIC DNA]</scope>
    <source>
        <strain evidence="14 16">S2231</strain>
        <strain evidence="13 15">S2233</strain>
    </source>
</reference>
<dbReference type="InterPro" id="IPR036942">
    <property type="entry name" value="Beta-barrel_TonB_sf"/>
</dbReference>
<keyword evidence="3 8" id="KW-1134">Transmembrane beta strand</keyword>
<keyword evidence="7 8" id="KW-0998">Cell outer membrane</keyword>
<evidence type="ECO:0000256" key="10">
    <source>
        <dbReference type="SAM" id="SignalP"/>
    </source>
</evidence>
<evidence type="ECO:0000313" key="16">
    <source>
        <dbReference type="Proteomes" id="UP000307706"/>
    </source>
</evidence>
<keyword evidence="5 9" id="KW-0798">TonB box</keyword>
<dbReference type="RefSeq" id="WP_138597009.1">
    <property type="nucleotide sequence ID" value="NZ_PNCK01000036.1"/>
</dbReference>
<proteinExistence type="inferred from homology"/>
<sequence length="866" mass="95258">MKKNKIALLINVTLASTAAFNGVAHANDDSAESIERVEVTGSRLNRADMESALPVTVISSEAIVASGLTDISDVLADLPFNTTGSVISDGGSSAANHAGSGMRGLGSERTLVLVNGRRIAPSATYGGTAANLNLIPVDAVARLEILRDGASAIYGSDAIGGVYNIILKKEYDGLALKVNASNTSDGGYGKRGATLMFGTATDTASSMTVVELQKQDPVKDGQRPHISTNRETSYRMSSLYAPEGTYRPVEEAGKNDYTGDYVPGKDCPAEWIVPDSKGLGFRCGYANTKGKDYLPERTKVSIFNYSKMDISDQLSVNSQMLILNDRSSTESSSLWTDELYMEHDNPLNPTFGTENASDIRVYHRLADVADRRAEFDSLVLDMNLGLSYELESGVFDVSFTHSRQDVDVQTNHYAFKGNLQNAVNEGRYNPFVRGGNADAATIASIRHTATRESYSRMNIANIAWSSELPIELDGGTVAYSIGAETSKQVIFDARDAQQQAGLVQGAYGGDTGGERDYRAVFTEFSIPVTEDIVINAASRYDEYDLPDVGQLSSSINIRYEFSDKLVLRGSYSEGFRAPAIDDLLSDKAESYNRVFDRTTCGSTCEREQVLRVSGGDLTLKPESSQQIGFGLVADPFENFSITLDYYHISLDDQIQFIDAQDVVNLEAYGLLDQFNGKLYVKRDAEGEIEEVGSGNINMEGYLSEGIDWEINYKLVTQDIGDFGFKFSGSYVLEYSEKKTPTSDRYNHVGYEDVPEYRLIFKTNYSYDGFYVGLTYNYMASFYGEDAEEEFERQSAGGEKTVEDFGSFAQLNLVTSYNIENYGKVVLGARNILNEYPDVNESLRHGYNADLHNIRGREIYANYQVSF</sequence>
<comment type="similarity">
    <text evidence="8 9">Belongs to the TonB-dependent receptor family.</text>
</comment>
<dbReference type="AlphaFoldDB" id="A0A5S3XSB9"/>
<dbReference type="Gene3D" id="2.40.170.20">
    <property type="entry name" value="TonB-dependent receptor, beta-barrel domain"/>
    <property type="match status" value="1"/>
</dbReference>
<dbReference type="OrthoDB" id="176248at2"/>
<evidence type="ECO:0000256" key="9">
    <source>
        <dbReference type="RuleBase" id="RU003357"/>
    </source>
</evidence>
<evidence type="ECO:0000256" key="2">
    <source>
        <dbReference type="ARBA" id="ARBA00022448"/>
    </source>
</evidence>
<keyword evidence="6 8" id="KW-0472">Membrane</keyword>
<evidence type="ECO:0000313" key="13">
    <source>
        <dbReference type="EMBL" id="TMP42894.1"/>
    </source>
</evidence>
<evidence type="ECO:0000256" key="8">
    <source>
        <dbReference type="PROSITE-ProRule" id="PRU01360"/>
    </source>
</evidence>
<dbReference type="Pfam" id="PF07715">
    <property type="entry name" value="Plug"/>
    <property type="match status" value="1"/>
</dbReference>
<dbReference type="InterPro" id="IPR000531">
    <property type="entry name" value="Beta-barrel_TonB"/>
</dbReference>
<accession>A0A5S3XSB9</accession>
<evidence type="ECO:0000313" key="14">
    <source>
        <dbReference type="EMBL" id="TMP61018.1"/>
    </source>
</evidence>
<organism evidence="14 16">
    <name type="scientific">Pseudoalteromonas citrea</name>
    <dbReference type="NCBI Taxonomy" id="43655"/>
    <lineage>
        <taxon>Bacteria</taxon>
        <taxon>Pseudomonadati</taxon>
        <taxon>Pseudomonadota</taxon>
        <taxon>Gammaproteobacteria</taxon>
        <taxon>Alteromonadales</taxon>
        <taxon>Pseudoalteromonadaceae</taxon>
        <taxon>Pseudoalteromonas</taxon>
    </lineage>
</organism>
<dbReference type="InterPro" id="IPR037066">
    <property type="entry name" value="Plug_dom_sf"/>
</dbReference>
<protein>
    <submittedName>
        <fullName evidence="14">TonB-dependent receptor</fullName>
    </submittedName>
</protein>
<evidence type="ECO:0000256" key="4">
    <source>
        <dbReference type="ARBA" id="ARBA00022692"/>
    </source>
</evidence>
<evidence type="ECO:0000256" key="3">
    <source>
        <dbReference type="ARBA" id="ARBA00022452"/>
    </source>
</evidence>
<dbReference type="Pfam" id="PF00593">
    <property type="entry name" value="TonB_dep_Rec_b-barrel"/>
    <property type="match status" value="1"/>
</dbReference>
<dbReference type="GO" id="GO:0009279">
    <property type="term" value="C:cell outer membrane"/>
    <property type="evidence" value="ECO:0007669"/>
    <property type="project" value="UniProtKB-SubCell"/>
</dbReference>
<dbReference type="EMBL" id="PNCK01000036">
    <property type="protein sequence ID" value="TMP42894.1"/>
    <property type="molecule type" value="Genomic_DNA"/>
</dbReference>
<dbReference type="PANTHER" id="PTHR47234:SF2">
    <property type="entry name" value="TONB-DEPENDENT RECEPTOR"/>
    <property type="match status" value="1"/>
</dbReference>
<gene>
    <name evidence="14" type="ORF">CWB96_05175</name>
    <name evidence="13" type="ORF">CWB97_10780</name>
</gene>
<evidence type="ECO:0000256" key="1">
    <source>
        <dbReference type="ARBA" id="ARBA00004571"/>
    </source>
</evidence>
<feature type="chain" id="PRO_5024304529" evidence="10">
    <location>
        <begin position="27"/>
        <end position="866"/>
    </location>
</feature>
<keyword evidence="10" id="KW-0732">Signal</keyword>
<evidence type="ECO:0000313" key="15">
    <source>
        <dbReference type="Proteomes" id="UP000305730"/>
    </source>
</evidence>
<keyword evidence="2 8" id="KW-0813">Transport</keyword>
<dbReference type="PROSITE" id="PS52016">
    <property type="entry name" value="TONB_DEPENDENT_REC_3"/>
    <property type="match status" value="1"/>
</dbReference>
<name>A0A5S3XSB9_9GAMM</name>
<evidence type="ECO:0000259" key="11">
    <source>
        <dbReference type="Pfam" id="PF00593"/>
    </source>
</evidence>
<dbReference type="InterPro" id="IPR039426">
    <property type="entry name" value="TonB-dep_rcpt-like"/>
</dbReference>
<feature type="signal peptide" evidence="10">
    <location>
        <begin position="1"/>
        <end position="26"/>
    </location>
</feature>